<gene>
    <name evidence="3" type="ORF">HD594_002295</name>
</gene>
<dbReference type="GO" id="GO:0004519">
    <property type="term" value="F:endonuclease activity"/>
    <property type="evidence" value="ECO:0007669"/>
    <property type="project" value="InterPro"/>
</dbReference>
<name>A0A7X0KV88_9MICO</name>
<dbReference type="Gene3D" id="1.10.30.50">
    <property type="match status" value="1"/>
</dbReference>
<comment type="similarity">
    <text evidence="1">Belongs to the Rv1128c/1148c/1588c/1702c/1945/3466 family.</text>
</comment>
<dbReference type="SMART" id="SM00507">
    <property type="entry name" value="HNHc"/>
    <property type="match status" value="1"/>
</dbReference>
<dbReference type="CDD" id="cd00085">
    <property type="entry name" value="HNHc"/>
    <property type="match status" value="1"/>
</dbReference>
<accession>A0A7X0KV88</accession>
<dbReference type="InterPro" id="IPR002711">
    <property type="entry name" value="HNH"/>
</dbReference>
<dbReference type="InterPro" id="IPR003870">
    <property type="entry name" value="DUF222"/>
</dbReference>
<dbReference type="Proteomes" id="UP000537775">
    <property type="component" value="Unassembled WGS sequence"/>
</dbReference>
<organism evidence="3 4">
    <name type="scientific">Microbacterium thalassium</name>
    <dbReference type="NCBI Taxonomy" id="362649"/>
    <lineage>
        <taxon>Bacteria</taxon>
        <taxon>Bacillati</taxon>
        <taxon>Actinomycetota</taxon>
        <taxon>Actinomycetes</taxon>
        <taxon>Micrococcales</taxon>
        <taxon>Microbacteriaceae</taxon>
        <taxon>Microbacterium</taxon>
    </lineage>
</organism>
<dbReference type="InterPro" id="IPR003615">
    <property type="entry name" value="HNH_nuc"/>
</dbReference>
<evidence type="ECO:0000313" key="3">
    <source>
        <dbReference type="EMBL" id="MBB6391982.1"/>
    </source>
</evidence>
<dbReference type="GO" id="GO:0003676">
    <property type="term" value="F:nucleic acid binding"/>
    <property type="evidence" value="ECO:0007669"/>
    <property type="project" value="InterPro"/>
</dbReference>
<proteinExistence type="inferred from homology"/>
<dbReference type="Pfam" id="PF02720">
    <property type="entry name" value="DUF222"/>
    <property type="match status" value="1"/>
</dbReference>
<dbReference type="AlphaFoldDB" id="A0A7X0KV88"/>
<sequence>MDEDANFDEALSSGDVGWHVDDGRFPDTEPYIPDDVSLVVETANMVSVFAAERYQRIDGLRVRALADAARYGDAIAPVIERSVRLELSAALRVGETVAGGMMAVAEALVHRYPTVLDALGHAQITDDHARALVAGVEVLEPALAEKIVPPALAIAEETTVAAFRRALTTLIETERAQTLAERHAEALTSRRTAVENVGDGMAWFHAYLPAVEAHAIYGRITTIAKTITRQPGEDRTLDQVRADVFADLLIDGDTGCLPPTARGIRPTVVVTVPALSVLSGEGAEGGDPAVVEGVGPIPLERARELCGQARDWIRVLTHPETGMVLSVGRDRYDPPKMIRDLVTWRADRCMGPGCGMPASRCEIDHTLAWVDGGSTSLANLAPLCKGHHTIKHHGGWRIRQVPGSGGAIEWTSPSGRQYVVKPERRVPAFRPADAGDAPF</sequence>
<feature type="domain" description="HNH nuclease" evidence="2">
    <location>
        <begin position="337"/>
        <end position="389"/>
    </location>
</feature>
<dbReference type="GO" id="GO:0008270">
    <property type="term" value="F:zinc ion binding"/>
    <property type="evidence" value="ECO:0007669"/>
    <property type="project" value="InterPro"/>
</dbReference>
<reference evidence="3 4" key="1">
    <citation type="submission" date="2020-08" db="EMBL/GenBank/DDBJ databases">
        <title>Sequencing the genomes of 1000 actinobacteria strains.</title>
        <authorList>
            <person name="Klenk H.-P."/>
        </authorList>
    </citation>
    <scope>NUCLEOTIDE SEQUENCE [LARGE SCALE GENOMIC DNA]</scope>
    <source>
        <strain evidence="3 4">DSM 12511</strain>
    </source>
</reference>
<keyword evidence="4" id="KW-1185">Reference proteome</keyword>
<dbReference type="Pfam" id="PF01844">
    <property type="entry name" value="HNH"/>
    <property type="match status" value="1"/>
</dbReference>
<evidence type="ECO:0000259" key="2">
    <source>
        <dbReference type="SMART" id="SM00507"/>
    </source>
</evidence>
<protein>
    <recommendedName>
        <fullName evidence="2">HNH nuclease domain-containing protein</fullName>
    </recommendedName>
</protein>
<dbReference type="EMBL" id="JACHML010000001">
    <property type="protein sequence ID" value="MBB6391982.1"/>
    <property type="molecule type" value="Genomic_DNA"/>
</dbReference>
<comment type="caution">
    <text evidence="3">The sequence shown here is derived from an EMBL/GenBank/DDBJ whole genome shotgun (WGS) entry which is preliminary data.</text>
</comment>
<dbReference type="RefSeq" id="WP_246414019.1">
    <property type="nucleotide sequence ID" value="NZ_BAAAJR010000005.1"/>
</dbReference>
<evidence type="ECO:0000256" key="1">
    <source>
        <dbReference type="ARBA" id="ARBA00023450"/>
    </source>
</evidence>
<evidence type="ECO:0000313" key="4">
    <source>
        <dbReference type="Proteomes" id="UP000537775"/>
    </source>
</evidence>